<comment type="caution">
    <text evidence="1">The sequence shown here is derived from an EMBL/GenBank/DDBJ whole genome shotgun (WGS) entry which is preliminary data.</text>
</comment>
<gene>
    <name evidence="1" type="ORF">OEA41_007876</name>
</gene>
<dbReference type="EMBL" id="JASNWA010000004">
    <property type="protein sequence ID" value="KAK3176553.1"/>
    <property type="molecule type" value="Genomic_DNA"/>
</dbReference>
<reference evidence="1" key="1">
    <citation type="submission" date="2022-11" db="EMBL/GenBank/DDBJ databases">
        <title>Chromosomal genome sequence assembly and mating type (MAT) locus characterization of the leprose asexual lichenized fungus Lepraria neglecta (Nyl.) Erichsen.</title>
        <authorList>
            <person name="Allen J.L."/>
            <person name="Pfeffer B."/>
        </authorList>
    </citation>
    <scope>NUCLEOTIDE SEQUENCE</scope>
    <source>
        <strain evidence="1">Allen 5258</strain>
    </source>
</reference>
<proteinExistence type="predicted"/>
<dbReference type="AlphaFoldDB" id="A0AAD9ZDK1"/>
<evidence type="ECO:0000313" key="1">
    <source>
        <dbReference type="EMBL" id="KAK3176553.1"/>
    </source>
</evidence>
<accession>A0AAD9ZDK1</accession>
<name>A0AAD9ZDK1_9LECA</name>
<dbReference type="Proteomes" id="UP001276659">
    <property type="component" value="Unassembled WGS sequence"/>
</dbReference>
<keyword evidence="2" id="KW-1185">Reference proteome</keyword>
<protein>
    <submittedName>
        <fullName evidence="1">Uncharacterized protein</fullName>
    </submittedName>
</protein>
<evidence type="ECO:0000313" key="2">
    <source>
        <dbReference type="Proteomes" id="UP001276659"/>
    </source>
</evidence>
<sequence length="638" mass="72291">MLHYEQEGETLQFEGPIFASLNEYVQAVEIEEDSTILKKQILQRLDTATSSLGLGSHRVNTDEGVRGSDHAKVRALLKWILTSMTNKKDTLVYPTRSLLAWSLSMVISQLGFQVSASRTVISTQAQYSQILGQNRSDYASEVVLVVDTGLLTDPMEADVRSWDPNPVHQFIKPRIVPICAITWIAFRQTAHLLSFDIQHLADVWKYTFDTVSGAIIPKEPSGQFGADDRFKIGNENDHKVISPIHKSMLDIWSTQLATLLQKPMSRFVILIPDSDWQTEILRNYVLGQPIGEVMGNLPTEIQDLWHILNAIILACLYAILAKVLVEDGRPATAQTEVCYHPHTVQRSAIRNWAENIPTLLFTHYGQLGRIDDWRRCVFGMVNGAWAEDGDLSPELQQKNSEYLGLQRNGILLVCGGLVAPSLERYNFSIIHHINVGQILTLPLKSNGYIQSAEKVSAYSDMDDHYPEAIQDVTKTLSQGFSSRKIRLDAEPEWENNPTNTHFAVREGGQQIHSLAPKRLERLLENVWTVHCTCNKFTREVVTLDADHTKWYRTDLRELLSFGEKRVELPTDGNWFCDVGTETSSQTLALYMLMSENIAYAYRAVDCLQCAYDKCCSHLKEDMSPYTSPRLKILLKMFD</sequence>
<organism evidence="1 2">
    <name type="scientific">Lepraria neglecta</name>
    <dbReference type="NCBI Taxonomy" id="209136"/>
    <lineage>
        <taxon>Eukaryota</taxon>
        <taxon>Fungi</taxon>
        <taxon>Dikarya</taxon>
        <taxon>Ascomycota</taxon>
        <taxon>Pezizomycotina</taxon>
        <taxon>Lecanoromycetes</taxon>
        <taxon>OSLEUM clade</taxon>
        <taxon>Lecanoromycetidae</taxon>
        <taxon>Lecanorales</taxon>
        <taxon>Lecanorineae</taxon>
        <taxon>Stereocaulaceae</taxon>
        <taxon>Lepraria</taxon>
    </lineage>
</organism>